<gene>
    <name evidence="2" type="ORF">SEMRO_378_G130330.1</name>
</gene>
<accession>A0A9N8DXY1</accession>
<comment type="caution">
    <text evidence="2">The sequence shown here is derived from an EMBL/GenBank/DDBJ whole genome shotgun (WGS) entry which is preliminary data.</text>
</comment>
<evidence type="ECO:0000256" key="1">
    <source>
        <dbReference type="SAM" id="MobiDB-lite"/>
    </source>
</evidence>
<dbReference type="Proteomes" id="UP001153069">
    <property type="component" value="Unassembled WGS sequence"/>
</dbReference>
<protein>
    <submittedName>
        <fullName evidence="2">Uncharacterized protein</fullName>
    </submittedName>
</protein>
<evidence type="ECO:0000313" key="2">
    <source>
        <dbReference type="EMBL" id="CAB9509189.1"/>
    </source>
</evidence>
<sequence length="269" mass="30693">MPANDVTWTRNSGGHRPNPSEQPAIQLFDKVMDPIKFGSITVEDLVGDHGLNLMSDFCTRIGQDPPIGQRTNKPMVASAICKYIEALCKTLRTKHGRSQQFLNFPLFPPSDVNGLKKTFTDLHGRTLMQGTDDDAILRDYYPIPREHSPRTKLLPLHDFSNPQQHQLARSVDLLRVAKRLLQTEQITELLMLLITNNAVGRGGECKFLSYDKMFFDCYFNMIFFQWFQRKELKTSPSAFVQDFEHPECVSSLDLVCFGHFAVDWSGQPP</sequence>
<feature type="compositionally biased region" description="Polar residues" evidence="1">
    <location>
        <begin position="1"/>
        <end position="12"/>
    </location>
</feature>
<organism evidence="2 3">
    <name type="scientific">Seminavis robusta</name>
    <dbReference type="NCBI Taxonomy" id="568900"/>
    <lineage>
        <taxon>Eukaryota</taxon>
        <taxon>Sar</taxon>
        <taxon>Stramenopiles</taxon>
        <taxon>Ochrophyta</taxon>
        <taxon>Bacillariophyta</taxon>
        <taxon>Bacillariophyceae</taxon>
        <taxon>Bacillariophycidae</taxon>
        <taxon>Naviculales</taxon>
        <taxon>Naviculaceae</taxon>
        <taxon>Seminavis</taxon>
    </lineage>
</organism>
<dbReference type="EMBL" id="CAICTM010000377">
    <property type="protein sequence ID" value="CAB9509189.1"/>
    <property type="molecule type" value="Genomic_DNA"/>
</dbReference>
<feature type="region of interest" description="Disordered" evidence="1">
    <location>
        <begin position="1"/>
        <end position="22"/>
    </location>
</feature>
<keyword evidence="3" id="KW-1185">Reference proteome</keyword>
<dbReference type="AlphaFoldDB" id="A0A9N8DXY1"/>
<reference evidence="2" key="1">
    <citation type="submission" date="2020-06" db="EMBL/GenBank/DDBJ databases">
        <authorList>
            <consortium name="Plant Systems Biology data submission"/>
        </authorList>
    </citation>
    <scope>NUCLEOTIDE SEQUENCE</scope>
    <source>
        <strain evidence="2">D6</strain>
    </source>
</reference>
<name>A0A9N8DXY1_9STRA</name>
<proteinExistence type="predicted"/>
<evidence type="ECO:0000313" key="3">
    <source>
        <dbReference type="Proteomes" id="UP001153069"/>
    </source>
</evidence>
<dbReference type="OrthoDB" id="55292at2759"/>